<dbReference type="EC" id="2.7.7.7" evidence="10 11"/>
<keyword evidence="3 11" id="KW-0548">Nucleotidyltransferase</keyword>
<dbReference type="SMART" id="SM00482">
    <property type="entry name" value="POLAc"/>
    <property type="match status" value="1"/>
</dbReference>
<feature type="domain" description="DNA-directed DNA polymerase family A palm" evidence="13">
    <location>
        <begin position="654"/>
        <end position="861"/>
    </location>
</feature>
<dbReference type="InterPro" id="IPR036279">
    <property type="entry name" value="5-3_exonuclease_C_sf"/>
</dbReference>
<dbReference type="PANTHER" id="PTHR10133:SF27">
    <property type="entry name" value="DNA POLYMERASE NU"/>
    <property type="match status" value="1"/>
</dbReference>
<dbReference type="GO" id="GO:0003887">
    <property type="term" value="F:DNA-directed DNA polymerase activity"/>
    <property type="evidence" value="ECO:0007669"/>
    <property type="project" value="UniProtKB-UniRule"/>
</dbReference>
<dbReference type="Gene3D" id="1.10.150.20">
    <property type="entry name" value="5' to 3' exonuclease, C-terminal subdomain"/>
    <property type="match status" value="2"/>
</dbReference>
<dbReference type="SUPFAM" id="SSF88723">
    <property type="entry name" value="PIN domain-like"/>
    <property type="match status" value="1"/>
</dbReference>
<dbReference type="PATRIC" id="fig|1619089.3.peg.388"/>
<evidence type="ECO:0000256" key="6">
    <source>
        <dbReference type="ARBA" id="ARBA00022932"/>
    </source>
</evidence>
<dbReference type="Gene3D" id="3.40.50.1010">
    <property type="entry name" value="5'-nuclease"/>
    <property type="match status" value="1"/>
</dbReference>
<evidence type="ECO:0000259" key="12">
    <source>
        <dbReference type="SMART" id="SM00475"/>
    </source>
</evidence>
<dbReference type="CDD" id="cd09859">
    <property type="entry name" value="PIN_53EXO"/>
    <property type="match status" value="1"/>
</dbReference>
<evidence type="ECO:0000256" key="8">
    <source>
        <dbReference type="ARBA" id="ARBA00023204"/>
    </source>
</evidence>
<keyword evidence="11" id="KW-0540">Nuclease</keyword>
<dbReference type="SMART" id="SM00475">
    <property type="entry name" value="53EXOc"/>
    <property type="match status" value="1"/>
</dbReference>
<dbReference type="EMBL" id="LBOV01000009">
    <property type="protein sequence ID" value="KKP43902.1"/>
    <property type="molecule type" value="Genomic_DNA"/>
</dbReference>
<protein>
    <recommendedName>
        <fullName evidence="10 11">DNA polymerase I</fullName>
        <ecNumber evidence="10 11">2.7.7.7</ecNumber>
    </recommendedName>
</protein>
<dbReference type="SMART" id="SM00279">
    <property type="entry name" value="HhH2"/>
    <property type="match status" value="1"/>
</dbReference>
<dbReference type="InterPro" id="IPR029060">
    <property type="entry name" value="PIN-like_dom_sf"/>
</dbReference>
<evidence type="ECO:0000256" key="3">
    <source>
        <dbReference type="ARBA" id="ARBA00022695"/>
    </source>
</evidence>
<feature type="domain" description="5'-3' exonuclease" evidence="12">
    <location>
        <begin position="7"/>
        <end position="273"/>
    </location>
</feature>
<reference evidence="14 15" key="1">
    <citation type="journal article" date="2015" name="Nature">
        <title>rRNA introns, odd ribosomes, and small enigmatic genomes across a large radiation of phyla.</title>
        <authorList>
            <person name="Brown C.T."/>
            <person name="Hug L.A."/>
            <person name="Thomas B.C."/>
            <person name="Sharon I."/>
            <person name="Castelle C.J."/>
            <person name="Singh A."/>
            <person name="Wilkins M.J."/>
            <person name="Williams K.H."/>
            <person name="Banfield J.F."/>
        </authorList>
    </citation>
    <scope>NUCLEOTIDE SEQUENCE [LARGE SCALE GENOMIC DNA]</scope>
</reference>
<dbReference type="Pfam" id="PF01367">
    <property type="entry name" value="5_3_exonuc"/>
    <property type="match status" value="1"/>
</dbReference>
<evidence type="ECO:0000256" key="9">
    <source>
        <dbReference type="ARBA" id="ARBA00049244"/>
    </source>
</evidence>
<comment type="catalytic activity">
    <reaction evidence="9 11">
        <text>DNA(n) + a 2'-deoxyribonucleoside 5'-triphosphate = DNA(n+1) + diphosphate</text>
        <dbReference type="Rhea" id="RHEA:22508"/>
        <dbReference type="Rhea" id="RHEA-COMP:17339"/>
        <dbReference type="Rhea" id="RHEA-COMP:17340"/>
        <dbReference type="ChEBI" id="CHEBI:33019"/>
        <dbReference type="ChEBI" id="CHEBI:61560"/>
        <dbReference type="ChEBI" id="CHEBI:173112"/>
        <dbReference type="EC" id="2.7.7.7"/>
    </reaction>
</comment>
<dbReference type="Pfam" id="PF02739">
    <property type="entry name" value="5_3_exonuc_N"/>
    <property type="match status" value="1"/>
</dbReference>
<dbReference type="Gene3D" id="3.30.70.370">
    <property type="match status" value="1"/>
</dbReference>
<dbReference type="AlphaFoldDB" id="A0A0G0CKC7"/>
<dbReference type="InterPro" id="IPR043502">
    <property type="entry name" value="DNA/RNA_pol_sf"/>
</dbReference>
<dbReference type="InterPro" id="IPR020046">
    <property type="entry name" value="5-3_exonucl_a-hlix_arch_N"/>
</dbReference>
<dbReference type="InterPro" id="IPR001098">
    <property type="entry name" value="DNA-dir_DNA_pol_A_palm_dom"/>
</dbReference>
<dbReference type="InterPro" id="IPR002298">
    <property type="entry name" value="DNA_polymerase_A"/>
</dbReference>
<dbReference type="InterPro" id="IPR008918">
    <property type="entry name" value="HhH2"/>
</dbReference>
<evidence type="ECO:0000256" key="4">
    <source>
        <dbReference type="ARBA" id="ARBA00022705"/>
    </source>
</evidence>
<dbReference type="InterPro" id="IPR018320">
    <property type="entry name" value="DNA_polymerase_1"/>
</dbReference>
<dbReference type="Pfam" id="PF00476">
    <property type="entry name" value="DNA_pol_A"/>
    <property type="match status" value="1"/>
</dbReference>
<dbReference type="SUPFAM" id="SSF47807">
    <property type="entry name" value="5' to 3' exonuclease, C-terminal subdomain"/>
    <property type="match status" value="1"/>
</dbReference>
<dbReference type="SUPFAM" id="SSF56672">
    <property type="entry name" value="DNA/RNA polymerases"/>
    <property type="match status" value="1"/>
</dbReference>
<evidence type="ECO:0000256" key="7">
    <source>
        <dbReference type="ARBA" id="ARBA00023125"/>
    </source>
</evidence>
<evidence type="ECO:0000256" key="5">
    <source>
        <dbReference type="ARBA" id="ARBA00022763"/>
    </source>
</evidence>
<dbReference type="Proteomes" id="UP000034302">
    <property type="component" value="Unassembled WGS sequence"/>
</dbReference>
<evidence type="ECO:0000313" key="15">
    <source>
        <dbReference type="Proteomes" id="UP000034302"/>
    </source>
</evidence>
<gene>
    <name evidence="11 14" type="primary">polA</name>
    <name evidence="14" type="ORF">UR34_C0009G0003</name>
</gene>
<dbReference type="GO" id="GO:0003677">
    <property type="term" value="F:DNA binding"/>
    <property type="evidence" value="ECO:0007669"/>
    <property type="project" value="UniProtKB-UniRule"/>
</dbReference>
<dbReference type="Gene3D" id="1.20.1060.10">
    <property type="entry name" value="Taq DNA Polymerase, Chain T, domain 4"/>
    <property type="match status" value="1"/>
</dbReference>
<evidence type="ECO:0000256" key="2">
    <source>
        <dbReference type="ARBA" id="ARBA00022679"/>
    </source>
</evidence>
<sequence>MTIKNKDRDVLLAIDANAIVHRAFHAYPPTLQTEEGLQVNAVYGFTVMLLEALKIFGPKYVLCAMDTHVPTFRHTMYTEYKATRKPTDLSLIDQFPLVEEVLKAFNIPVLKKDGFEADDILGTISRYVSEGVWSSENVDLYILSGDRDLLQLINDRTNVCLPNGNFKNIVLYDREKTFEKFGYYPEQVTDYKAIVGDASDNIPGVKGVGEKTAVELLKKYQTLNDIYKNINDIPGRFKTLLVEGIEQAEFSRELATIDRNVDIKVRLTECILKDLDRRELESVLKKYSFKSLLGRLDDIFGKEIYQSNQSQLDMFGQEGAEYVWSTELEIENEIENAKKVVVGYISREESLDRNDFLCLRVTYKDSSQKDFLCKPFDILNPLDGKETTFYNFEEFVTYSKVEVDEKLNSYYDISLAEHLLHSEKRYPSIRDFAFEYSTKVLNEKLSPMYLSNILSVIEDSQVGQLKKFDNLELYDYTKKSIETYLNIHDRYLPRVLTYIELPISVILSRMESRGIALDWEKLNKLKEDVEKEVANATKEIYSIVGHEFNINSPKQLSDVLYKELNLPNSSKNSTRESILDGMLGMHPIIEHLLYFREITKIQSTYVEPLYQNSKKDIDGKYAVHTDFKQMGTTSGRFSSVSPNMQNLPLDGAWAKRVRECFVARDGYKLLGMDYSQMELRIMADISNDKLLTQDFINGLDIHTTTAARVLDKKMADITHKERNLGKTVNFGMIFGQTAFGLSRLLGVDRDAAGKYIQSYFENYKGVEEYMRKIEYEAFEKGYVQTMFGTTRNISGIRSKNVRMRAAAAREAINMPIQGSEADIMKLIMKNLYDLIEEKYPKDAYILLQIHDEIVFEVKESRIEEFSLEAKKIMCDSVTLDVPFDVHISIGKALSDLK</sequence>
<dbReference type="InterPro" id="IPR002421">
    <property type="entry name" value="5-3_exonuclease"/>
</dbReference>
<dbReference type="PRINTS" id="PR00868">
    <property type="entry name" value="DNAPOLI"/>
</dbReference>
<evidence type="ECO:0000256" key="11">
    <source>
        <dbReference type="RuleBase" id="RU004460"/>
    </source>
</evidence>
<dbReference type="FunFam" id="1.10.150.20:FF:000003">
    <property type="entry name" value="DNA polymerase I"/>
    <property type="match status" value="1"/>
</dbReference>
<comment type="caution">
    <text evidence="14">The sequence shown here is derived from an EMBL/GenBank/DDBJ whole genome shotgun (WGS) entry which is preliminary data.</text>
</comment>
<keyword evidence="4 11" id="KW-0235">DNA replication</keyword>
<keyword evidence="11" id="KW-0269">Exonuclease</keyword>
<keyword evidence="2 11" id="KW-0808">Transferase</keyword>
<dbReference type="GO" id="GO:0006302">
    <property type="term" value="P:double-strand break repair"/>
    <property type="evidence" value="ECO:0007669"/>
    <property type="project" value="TreeGrafter"/>
</dbReference>
<evidence type="ECO:0000313" key="14">
    <source>
        <dbReference type="EMBL" id="KKP43902.1"/>
    </source>
</evidence>
<dbReference type="GO" id="GO:0008409">
    <property type="term" value="F:5'-3' exonuclease activity"/>
    <property type="evidence" value="ECO:0007669"/>
    <property type="project" value="UniProtKB-UniRule"/>
</dbReference>
<evidence type="ECO:0000259" key="13">
    <source>
        <dbReference type="SMART" id="SM00482"/>
    </source>
</evidence>
<proteinExistence type="inferred from homology"/>
<dbReference type="FunFam" id="1.10.150.20:FF:000002">
    <property type="entry name" value="DNA polymerase I"/>
    <property type="match status" value="1"/>
</dbReference>
<dbReference type="CDD" id="cd09898">
    <property type="entry name" value="H3TH_53EXO"/>
    <property type="match status" value="1"/>
</dbReference>
<organism evidence="14 15">
    <name type="scientific">candidate division WS6 bacterium GW2011_GWC1_33_20</name>
    <dbReference type="NCBI Taxonomy" id="1619089"/>
    <lineage>
        <taxon>Bacteria</taxon>
        <taxon>Candidatus Dojkabacteria</taxon>
    </lineage>
</organism>
<dbReference type="GO" id="GO:0006261">
    <property type="term" value="P:DNA-templated DNA replication"/>
    <property type="evidence" value="ECO:0007669"/>
    <property type="project" value="UniProtKB-UniRule"/>
</dbReference>
<dbReference type="NCBIfam" id="TIGR00593">
    <property type="entry name" value="pola"/>
    <property type="match status" value="1"/>
</dbReference>
<name>A0A0G0CKC7_9BACT</name>
<accession>A0A0G0CKC7</accession>
<comment type="function">
    <text evidence="11">In addition to polymerase activity, this DNA polymerase exhibits 5'-3' exonuclease activity.</text>
</comment>
<comment type="similarity">
    <text evidence="1 11">Belongs to the DNA polymerase type-A family.</text>
</comment>
<keyword evidence="7 11" id="KW-0238">DNA-binding</keyword>
<keyword evidence="5 11" id="KW-0227">DNA damage</keyword>
<dbReference type="InterPro" id="IPR020045">
    <property type="entry name" value="DNA_polI_H3TH"/>
</dbReference>
<evidence type="ECO:0000256" key="10">
    <source>
        <dbReference type="NCBIfam" id="TIGR00593"/>
    </source>
</evidence>
<dbReference type="PANTHER" id="PTHR10133">
    <property type="entry name" value="DNA POLYMERASE I"/>
    <property type="match status" value="1"/>
</dbReference>
<keyword evidence="11" id="KW-0378">Hydrolase</keyword>
<dbReference type="NCBIfam" id="NF004397">
    <property type="entry name" value="PRK05755.1"/>
    <property type="match status" value="1"/>
</dbReference>
<keyword evidence="8 11" id="KW-0234">DNA repair</keyword>
<keyword evidence="6 11" id="KW-0239">DNA-directed DNA polymerase</keyword>
<evidence type="ECO:0000256" key="1">
    <source>
        <dbReference type="ARBA" id="ARBA00007705"/>
    </source>
</evidence>